<sequence length="179" mass="19169">MPSAVHARPVSARMRGVVVLGILGLLGACSSTVELDLPEVNRETRAACTSLLEDLPTEMLGQERVEVSPSDALGRAWGDPAIVVSCGVDVPKDFDEFSLCDEVNGIGWFIPDSAIADLGDGQPGSQQNIDGTAVLTVITHAPRVRVKIPAEHRPPADVMAIVSDLVVKHRFERVRRPCV</sequence>
<protein>
    <recommendedName>
        <fullName evidence="3">DUF3515 domain-containing protein</fullName>
    </recommendedName>
</protein>
<comment type="caution">
    <text evidence="1">The sequence shown here is derived from an EMBL/GenBank/DDBJ whole genome shotgun (WGS) entry which is preliminary data.</text>
</comment>
<dbReference type="Proteomes" id="UP000540656">
    <property type="component" value="Unassembled WGS sequence"/>
</dbReference>
<name>A0A7Y9UTG9_9ACTN</name>
<accession>A0A7Y9UTG9</accession>
<evidence type="ECO:0000313" key="2">
    <source>
        <dbReference type="Proteomes" id="UP000540656"/>
    </source>
</evidence>
<dbReference type="InterPro" id="IPR021903">
    <property type="entry name" value="DUF3515"/>
</dbReference>
<gene>
    <name evidence="1" type="ORF">BJ980_001107</name>
</gene>
<dbReference type="EMBL" id="JACCAA010000001">
    <property type="protein sequence ID" value="NYG58184.1"/>
    <property type="molecule type" value="Genomic_DNA"/>
</dbReference>
<reference evidence="1 2" key="1">
    <citation type="submission" date="2020-07" db="EMBL/GenBank/DDBJ databases">
        <title>Sequencing the genomes of 1000 actinobacteria strains.</title>
        <authorList>
            <person name="Klenk H.-P."/>
        </authorList>
    </citation>
    <scope>NUCLEOTIDE SEQUENCE [LARGE SCALE GENOMIC DNA]</scope>
    <source>
        <strain evidence="1 2">DSM 23819</strain>
    </source>
</reference>
<organism evidence="1 2">
    <name type="scientific">Nocardioides daedukensis</name>
    <dbReference type="NCBI Taxonomy" id="634462"/>
    <lineage>
        <taxon>Bacteria</taxon>
        <taxon>Bacillati</taxon>
        <taxon>Actinomycetota</taxon>
        <taxon>Actinomycetes</taxon>
        <taxon>Propionibacteriales</taxon>
        <taxon>Nocardioidaceae</taxon>
        <taxon>Nocardioides</taxon>
    </lineage>
</organism>
<dbReference type="RefSeq" id="WP_179501368.1">
    <property type="nucleotide sequence ID" value="NZ_JACCAA010000001.1"/>
</dbReference>
<keyword evidence="2" id="KW-1185">Reference proteome</keyword>
<dbReference type="AlphaFoldDB" id="A0A7Y9UTG9"/>
<evidence type="ECO:0008006" key="3">
    <source>
        <dbReference type="Google" id="ProtNLM"/>
    </source>
</evidence>
<proteinExistence type="predicted"/>
<dbReference type="Pfam" id="PF12028">
    <property type="entry name" value="DUF3515"/>
    <property type="match status" value="1"/>
</dbReference>
<evidence type="ECO:0000313" key="1">
    <source>
        <dbReference type="EMBL" id="NYG58184.1"/>
    </source>
</evidence>